<dbReference type="AlphaFoldDB" id="A0A934SCP7"/>
<dbReference type="InterPro" id="IPR035437">
    <property type="entry name" value="SNase_OB-fold_sf"/>
</dbReference>
<reference evidence="1" key="1">
    <citation type="submission" date="2021-01" db="EMBL/GenBank/DDBJ databases">
        <title>Modified the classification status of verrucomicrobia.</title>
        <authorList>
            <person name="Feng X."/>
        </authorList>
    </citation>
    <scope>NUCLEOTIDE SEQUENCE</scope>
    <source>
        <strain evidence="1">KCTC 22041</strain>
    </source>
</reference>
<accession>A0A934SCP7</accession>
<proteinExistence type="predicted"/>
<keyword evidence="2" id="KW-1185">Reference proteome</keyword>
<evidence type="ECO:0000313" key="2">
    <source>
        <dbReference type="Proteomes" id="UP000603141"/>
    </source>
</evidence>
<name>A0A934SCP7_9BACT</name>
<dbReference type="SUPFAM" id="SSF50199">
    <property type="entry name" value="Staphylococcal nuclease"/>
    <property type="match status" value="1"/>
</dbReference>
<dbReference type="EMBL" id="JAENIJ010000014">
    <property type="protein sequence ID" value="MBK1882843.1"/>
    <property type="molecule type" value="Genomic_DNA"/>
</dbReference>
<dbReference type="Gene3D" id="2.40.50.90">
    <property type="match status" value="1"/>
</dbReference>
<comment type="caution">
    <text evidence="1">The sequence shown here is derived from an EMBL/GenBank/DDBJ whole genome shotgun (WGS) entry which is preliminary data.</text>
</comment>
<protein>
    <submittedName>
        <fullName evidence="1">Uncharacterized protein</fullName>
    </submittedName>
</protein>
<sequence length="230" mass="26530">MKSYRTPRRSKRASWLVCLLTLVSIGLWLVQQFEGSSFGKSQNHFDLPHSAPEEKSQAAESAEHVGGYEVYRGCQLLEHHSNDGDSFLVLLPDGRQKTLRLYFVDAPESAFRRYRNGETNFKRIQSQARDMGNLTPEQTVEIGQKAKNFSLNLLSKRPFTIYTRWDSPFHDDRFHAFVEVSFNGKSRWLHELLLERNMARILTKPADLPDGTKAQIQLARLRKIAKDAKH</sequence>
<gene>
    <name evidence="1" type="ORF">JIN85_10480</name>
</gene>
<dbReference type="RefSeq" id="WP_200270364.1">
    <property type="nucleotide sequence ID" value="NZ_JAENIJ010000014.1"/>
</dbReference>
<dbReference type="Proteomes" id="UP000603141">
    <property type="component" value="Unassembled WGS sequence"/>
</dbReference>
<evidence type="ECO:0000313" key="1">
    <source>
        <dbReference type="EMBL" id="MBK1882843.1"/>
    </source>
</evidence>
<organism evidence="1 2">
    <name type="scientific">Luteolibacter pohnpeiensis</name>
    <dbReference type="NCBI Taxonomy" id="454153"/>
    <lineage>
        <taxon>Bacteria</taxon>
        <taxon>Pseudomonadati</taxon>
        <taxon>Verrucomicrobiota</taxon>
        <taxon>Verrucomicrobiia</taxon>
        <taxon>Verrucomicrobiales</taxon>
        <taxon>Verrucomicrobiaceae</taxon>
        <taxon>Luteolibacter</taxon>
    </lineage>
</organism>